<reference evidence="4" key="1">
    <citation type="journal article" date="2021" name="Sci. Adv.">
        <title>The American lobster genome reveals insights on longevity, neural, and immune adaptations.</title>
        <authorList>
            <person name="Polinski J.M."/>
            <person name="Zimin A.V."/>
            <person name="Clark K.F."/>
            <person name="Kohn A.B."/>
            <person name="Sadowski N."/>
            <person name="Timp W."/>
            <person name="Ptitsyn A."/>
            <person name="Khanna P."/>
            <person name="Romanova D.Y."/>
            <person name="Williams P."/>
            <person name="Greenwood S.J."/>
            <person name="Moroz L.L."/>
            <person name="Walt D.R."/>
            <person name="Bodnar A.G."/>
        </authorList>
    </citation>
    <scope>NUCLEOTIDE SEQUENCE</scope>
    <source>
        <strain evidence="4">GMGI-L3</strain>
    </source>
</reference>
<feature type="region of interest" description="Disordered" evidence="1">
    <location>
        <begin position="256"/>
        <end position="288"/>
    </location>
</feature>
<feature type="signal peptide" evidence="3">
    <location>
        <begin position="1"/>
        <end position="19"/>
    </location>
</feature>
<organism evidence="4 5">
    <name type="scientific">Homarus americanus</name>
    <name type="common">American lobster</name>
    <dbReference type="NCBI Taxonomy" id="6706"/>
    <lineage>
        <taxon>Eukaryota</taxon>
        <taxon>Metazoa</taxon>
        <taxon>Ecdysozoa</taxon>
        <taxon>Arthropoda</taxon>
        <taxon>Crustacea</taxon>
        <taxon>Multicrustacea</taxon>
        <taxon>Malacostraca</taxon>
        <taxon>Eumalacostraca</taxon>
        <taxon>Eucarida</taxon>
        <taxon>Decapoda</taxon>
        <taxon>Pleocyemata</taxon>
        <taxon>Astacidea</taxon>
        <taxon>Nephropoidea</taxon>
        <taxon>Nephropidae</taxon>
        <taxon>Homarus</taxon>
    </lineage>
</organism>
<keyword evidence="5" id="KW-1185">Reference proteome</keyword>
<dbReference type="Proteomes" id="UP000747542">
    <property type="component" value="Unassembled WGS sequence"/>
</dbReference>
<feature type="transmembrane region" description="Helical" evidence="2">
    <location>
        <begin position="219"/>
        <end position="248"/>
    </location>
</feature>
<keyword evidence="2" id="KW-0812">Transmembrane</keyword>
<dbReference type="EMBL" id="JAHLQT010015640">
    <property type="protein sequence ID" value="KAG7169612.1"/>
    <property type="molecule type" value="Genomic_DNA"/>
</dbReference>
<feature type="region of interest" description="Disordered" evidence="1">
    <location>
        <begin position="347"/>
        <end position="386"/>
    </location>
</feature>
<gene>
    <name evidence="4" type="ORF">Hamer_G013208</name>
</gene>
<evidence type="ECO:0000256" key="1">
    <source>
        <dbReference type="SAM" id="MobiDB-lite"/>
    </source>
</evidence>
<evidence type="ECO:0000313" key="4">
    <source>
        <dbReference type="EMBL" id="KAG7169612.1"/>
    </source>
</evidence>
<feature type="chain" id="PRO_5035284725" evidence="3">
    <location>
        <begin position="20"/>
        <end position="429"/>
    </location>
</feature>
<feature type="compositionally biased region" description="Polar residues" evidence="1">
    <location>
        <begin position="370"/>
        <end position="385"/>
    </location>
</feature>
<evidence type="ECO:0000313" key="5">
    <source>
        <dbReference type="Proteomes" id="UP000747542"/>
    </source>
</evidence>
<accession>A0A8J5N064</accession>
<dbReference type="AlphaFoldDB" id="A0A8J5N064"/>
<evidence type="ECO:0000256" key="2">
    <source>
        <dbReference type="SAM" id="Phobius"/>
    </source>
</evidence>
<feature type="compositionally biased region" description="Polar residues" evidence="1">
    <location>
        <begin position="271"/>
        <end position="284"/>
    </location>
</feature>
<proteinExistence type="predicted"/>
<sequence length="429" mass="47500">MSSSVTVLLTVAFASFISALDFQDGCTVHRGMEQTVLGSSLNLMLAEPLDKNLWVTVTRNGKNFTLGLPKEKAFSGQEKWTQAKLQVFPKLELFLAGQLVASGPDIPHPRQPLYLVMANVQFMTDCPQGQSIWNLTVNDDPVEFRLEKDENFTILATEAAPLLLNINQNDMSLCMNEEGTPLLKMSTDGMEVKENMTGSIYVAHPLPTDPKHTSTPVSLIVVVLSAVLSVVGVLLVLSIVVIVLLTWLQNQMFPAKNGLPERQEGNGPRILQSSTKSNGPQEQQGGDPWALHREKHQSIIPPQPPRRQNFTSPPAHADELDYVTAKEVKPVEVEILKHEKFFQGNISHNPESSLHSSASRQCSSDASHSLASRKQSSNTTDTTYPNEEDYVNIRLAPMGQRLAESCTYDTVENIATSDYNYCDMNAFHR</sequence>
<keyword evidence="2" id="KW-0472">Membrane</keyword>
<name>A0A8J5N064_HOMAM</name>
<comment type="caution">
    <text evidence="4">The sequence shown here is derived from an EMBL/GenBank/DDBJ whole genome shotgun (WGS) entry which is preliminary data.</text>
</comment>
<protein>
    <submittedName>
        <fullName evidence="4">Uncharacterized protein</fullName>
    </submittedName>
</protein>
<feature type="compositionally biased region" description="Low complexity" evidence="1">
    <location>
        <begin position="355"/>
        <end position="369"/>
    </location>
</feature>
<keyword evidence="2" id="KW-1133">Transmembrane helix</keyword>
<keyword evidence="3" id="KW-0732">Signal</keyword>
<evidence type="ECO:0000256" key="3">
    <source>
        <dbReference type="SAM" id="SignalP"/>
    </source>
</evidence>